<keyword evidence="1" id="KW-0472">Membrane</keyword>
<feature type="transmembrane region" description="Helical" evidence="1">
    <location>
        <begin position="113"/>
        <end position="134"/>
    </location>
</feature>
<feature type="transmembrane region" description="Helical" evidence="1">
    <location>
        <begin position="154"/>
        <end position="173"/>
    </location>
</feature>
<dbReference type="AlphaFoldDB" id="A0A6L6J405"/>
<comment type="caution">
    <text evidence="3">The sequence shown here is derived from an EMBL/GenBank/DDBJ whole genome shotgun (WGS) entry which is preliminary data.</text>
</comment>
<dbReference type="SMART" id="SM00014">
    <property type="entry name" value="acidPPc"/>
    <property type="match status" value="1"/>
</dbReference>
<evidence type="ECO:0000313" key="4">
    <source>
        <dbReference type="Proteomes" id="UP000478740"/>
    </source>
</evidence>
<dbReference type="PANTHER" id="PTHR14969:SF13">
    <property type="entry name" value="AT30094P"/>
    <property type="match status" value="1"/>
</dbReference>
<dbReference type="CDD" id="cd03392">
    <property type="entry name" value="PAP2_like_2"/>
    <property type="match status" value="1"/>
</dbReference>
<feature type="domain" description="Phosphatidic acid phosphatase type 2/haloperoxidase" evidence="2">
    <location>
        <begin position="113"/>
        <end position="226"/>
    </location>
</feature>
<gene>
    <name evidence="3" type="ORF">GL284_17860</name>
</gene>
<name>A0A6L6J405_9RHOB</name>
<evidence type="ECO:0000256" key="1">
    <source>
        <dbReference type="SAM" id="Phobius"/>
    </source>
</evidence>
<dbReference type="RefSeq" id="WP_131389912.1">
    <property type="nucleotide sequence ID" value="NZ_WMIH01000023.1"/>
</dbReference>
<sequence length="245" mass="26064">MSSSNDTGHRRALEFLKATGIDKAVAAVVAVGSLLLFGFIKIADEVVEGETRTFDEAILMALRTPGDITQPIGPPWLHEMVRDFTALGSTGVLAVITFGVASWLLFSKRAKTAGLVVASVVGGVAFSNLLKWSFARPRPDLVPHSVAVFTNSFPSGHAMMSAVVYLTLGILIARTQQTLALKIYVLALAVFLTALVGMSRVYLGVHWPSDVLAGWAVGACWALFCSFILSGLQETGKVEPESKAG</sequence>
<dbReference type="InterPro" id="IPR000326">
    <property type="entry name" value="PAP2/HPO"/>
</dbReference>
<keyword evidence="1" id="KW-1133">Transmembrane helix</keyword>
<feature type="transmembrane region" description="Helical" evidence="1">
    <location>
        <begin position="211"/>
        <end position="232"/>
    </location>
</feature>
<dbReference type="Gene3D" id="1.20.144.10">
    <property type="entry name" value="Phosphatidic acid phosphatase type 2/haloperoxidase"/>
    <property type="match status" value="2"/>
</dbReference>
<dbReference type="EMBL" id="WMII01000022">
    <property type="protein sequence ID" value="MTH66132.1"/>
    <property type="molecule type" value="Genomic_DNA"/>
</dbReference>
<dbReference type="Proteomes" id="UP000478740">
    <property type="component" value="Unassembled WGS sequence"/>
</dbReference>
<protein>
    <submittedName>
        <fullName evidence="3">Phosphatase PAP2 family protein</fullName>
    </submittedName>
</protein>
<dbReference type="PANTHER" id="PTHR14969">
    <property type="entry name" value="SPHINGOSINE-1-PHOSPHATE PHOSPHOHYDROLASE"/>
    <property type="match status" value="1"/>
</dbReference>
<feature type="transmembrane region" description="Helical" evidence="1">
    <location>
        <begin position="84"/>
        <end position="106"/>
    </location>
</feature>
<evidence type="ECO:0000259" key="2">
    <source>
        <dbReference type="SMART" id="SM00014"/>
    </source>
</evidence>
<dbReference type="Pfam" id="PF01569">
    <property type="entry name" value="PAP2"/>
    <property type="match status" value="1"/>
</dbReference>
<keyword evidence="1" id="KW-0812">Transmembrane</keyword>
<feature type="transmembrane region" description="Helical" evidence="1">
    <location>
        <begin position="21"/>
        <end position="40"/>
    </location>
</feature>
<dbReference type="InterPro" id="IPR036938">
    <property type="entry name" value="PAP2/HPO_sf"/>
</dbReference>
<feature type="transmembrane region" description="Helical" evidence="1">
    <location>
        <begin position="185"/>
        <end position="205"/>
    </location>
</feature>
<dbReference type="SUPFAM" id="SSF48317">
    <property type="entry name" value="Acid phosphatase/Vanadium-dependent haloperoxidase"/>
    <property type="match status" value="1"/>
</dbReference>
<proteinExistence type="predicted"/>
<organism evidence="3 4">
    <name type="scientific">Paracoccus shanxieyensis</name>
    <dbReference type="NCBI Taxonomy" id="2675752"/>
    <lineage>
        <taxon>Bacteria</taxon>
        <taxon>Pseudomonadati</taxon>
        <taxon>Pseudomonadota</taxon>
        <taxon>Alphaproteobacteria</taxon>
        <taxon>Rhodobacterales</taxon>
        <taxon>Paracoccaceae</taxon>
        <taxon>Paracoccus</taxon>
    </lineage>
</organism>
<accession>A0A6L6J405</accession>
<reference evidence="3 4" key="1">
    <citation type="submission" date="2019-11" db="EMBL/GenBank/DDBJ databases">
        <authorList>
            <person name="Dong K."/>
        </authorList>
    </citation>
    <scope>NUCLEOTIDE SEQUENCE [LARGE SCALE GENOMIC DNA]</scope>
    <source>
        <strain evidence="3 4">DK608</strain>
    </source>
</reference>
<keyword evidence="4" id="KW-1185">Reference proteome</keyword>
<evidence type="ECO:0000313" key="3">
    <source>
        <dbReference type="EMBL" id="MTH66132.1"/>
    </source>
</evidence>